<organism evidence="1 2">
    <name type="scientific">Chlamydomonas reinhardtii</name>
    <name type="common">Chlamydomonas smithii</name>
    <dbReference type="NCBI Taxonomy" id="3055"/>
    <lineage>
        <taxon>Eukaryota</taxon>
        <taxon>Viridiplantae</taxon>
        <taxon>Chlorophyta</taxon>
        <taxon>core chlorophytes</taxon>
        <taxon>Chlorophyceae</taxon>
        <taxon>CS clade</taxon>
        <taxon>Chlamydomonadales</taxon>
        <taxon>Chlamydomonadaceae</taxon>
        <taxon>Chlamydomonas</taxon>
    </lineage>
</organism>
<protein>
    <submittedName>
        <fullName evidence="1">Uncharacterized protein</fullName>
    </submittedName>
</protein>
<dbReference type="AlphaFoldDB" id="A8HU23"/>
<dbReference type="Gramene" id="PNW74033">
    <property type="protein sequence ID" value="PNW74033"/>
    <property type="gene ID" value="CHLRE_13g582713v5"/>
</dbReference>
<dbReference type="RefSeq" id="XP_001693588.1">
    <property type="nucleotide sequence ID" value="XM_001693536.2"/>
</dbReference>
<accession>A8HU23</accession>
<dbReference type="InParanoid" id="A8HU23"/>
<dbReference type="PaxDb" id="3055-EDP08842"/>
<dbReference type="HOGENOM" id="CLU_2402785_0_0_1"/>
<keyword evidence="2" id="KW-1185">Reference proteome</keyword>
<dbReference type="Proteomes" id="UP000006906">
    <property type="component" value="Chromosome 13"/>
</dbReference>
<evidence type="ECO:0000313" key="1">
    <source>
        <dbReference type="EMBL" id="PNW74033.1"/>
    </source>
</evidence>
<name>A8HU23_CHLRE</name>
<evidence type="ECO:0000313" key="2">
    <source>
        <dbReference type="Proteomes" id="UP000006906"/>
    </source>
</evidence>
<dbReference type="GeneID" id="5719344"/>
<proteinExistence type="predicted"/>
<sequence length="93" mass="10865">MGLPKLDKLKDAKGWRAFRVDFWAMCVVEECVDAIDAPMRATREQQRRAHALLTLHVEAPYKQLVTRRASARSTSRCERLKRKAQPWELRVLC</sequence>
<reference evidence="1 2" key="1">
    <citation type="journal article" date="2007" name="Science">
        <title>The Chlamydomonas genome reveals the evolution of key animal and plant functions.</title>
        <authorList>
            <person name="Merchant S.S."/>
            <person name="Prochnik S.E."/>
            <person name="Vallon O."/>
            <person name="Harris E.H."/>
            <person name="Karpowicz S.J."/>
            <person name="Witman G.B."/>
            <person name="Terry A."/>
            <person name="Salamov A."/>
            <person name="Fritz-Laylin L.K."/>
            <person name="Marechal-Drouard L."/>
            <person name="Marshall W.F."/>
            <person name="Qu L.H."/>
            <person name="Nelson D.R."/>
            <person name="Sanderfoot A.A."/>
            <person name="Spalding M.H."/>
            <person name="Kapitonov V.V."/>
            <person name="Ren Q."/>
            <person name="Ferris P."/>
            <person name="Lindquist E."/>
            <person name="Shapiro H."/>
            <person name="Lucas S.M."/>
            <person name="Grimwood J."/>
            <person name="Schmutz J."/>
            <person name="Cardol P."/>
            <person name="Cerutti H."/>
            <person name="Chanfreau G."/>
            <person name="Chen C.L."/>
            <person name="Cognat V."/>
            <person name="Croft M.T."/>
            <person name="Dent R."/>
            <person name="Dutcher S."/>
            <person name="Fernandez E."/>
            <person name="Fukuzawa H."/>
            <person name="Gonzalez-Ballester D."/>
            <person name="Gonzalez-Halphen D."/>
            <person name="Hallmann A."/>
            <person name="Hanikenne M."/>
            <person name="Hippler M."/>
            <person name="Inwood W."/>
            <person name="Jabbari K."/>
            <person name="Kalanon M."/>
            <person name="Kuras R."/>
            <person name="Lefebvre P.A."/>
            <person name="Lemaire S.D."/>
            <person name="Lobanov A.V."/>
            <person name="Lohr M."/>
            <person name="Manuell A."/>
            <person name="Meier I."/>
            <person name="Mets L."/>
            <person name="Mittag M."/>
            <person name="Mittelmeier T."/>
            <person name="Moroney J.V."/>
            <person name="Moseley J."/>
            <person name="Napoli C."/>
            <person name="Nedelcu A.M."/>
            <person name="Niyogi K."/>
            <person name="Novoselov S.V."/>
            <person name="Paulsen I.T."/>
            <person name="Pazour G."/>
            <person name="Purton S."/>
            <person name="Ral J.P."/>
            <person name="Riano-Pachon D.M."/>
            <person name="Riekhof W."/>
            <person name="Rymarquis L."/>
            <person name="Schroda M."/>
            <person name="Stern D."/>
            <person name="Umen J."/>
            <person name="Willows R."/>
            <person name="Wilson N."/>
            <person name="Zimmer S.L."/>
            <person name="Allmer J."/>
            <person name="Balk J."/>
            <person name="Bisova K."/>
            <person name="Chen C.J."/>
            <person name="Elias M."/>
            <person name="Gendler K."/>
            <person name="Hauser C."/>
            <person name="Lamb M.R."/>
            <person name="Ledford H."/>
            <person name="Long J.C."/>
            <person name="Minagawa J."/>
            <person name="Page M.D."/>
            <person name="Pan J."/>
            <person name="Pootakham W."/>
            <person name="Roje S."/>
            <person name="Rose A."/>
            <person name="Stahlberg E."/>
            <person name="Terauchi A.M."/>
            <person name="Yang P."/>
            <person name="Ball S."/>
            <person name="Bowler C."/>
            <person name="Dieckmann C.L."/>
            <person name="Gladyshev V.N."/>
            <person name="Green P."/>
            <person name="Jorgensen R."/>
            <person name="Mayfield S."/>
            <person name="Mueller-Roeber B."/>
            <person name="Rajamani S."/>
            <person name="Sayre R.T."/>
            <person name="Brokstein P."/>
            <person name="Dubchak I."/>
            <person name="Goodstein D."/>
            <person name="Hornick L."/>
            <person name="Huang Y.W."/>
            <person name="Jhaveri J."/>
            <person name="Luo Y."/>
            <person name="Martinez D."/>
            <person name="Ngau W.C."/>
            <person name="Otillar B."/>
            <person name="Poliakov A."/>
            <person name="Porter A."/>
            <person name="Szajkowski L."/>
            <person name="Werner G."/>
            <person name="Zhou K."/>
            <person name="Grigoriev I.V."/>
            <person name="Rokhsar D.S."/>
            <person name="Grossman A.R."/>
        </authorList>
    </citation>
    <scope>NUCLEOTIDE SEQUENCE [LARGE SCALE GENOMIC DNA]</scope>
    <source>
        <strain evidence="2">CC-503</strain>
    </source>
</reference>
<gene>
    <name evidence="1" type="ORF">CHLRE_13g582713v5</name>
</gene>
<dbReference type="KEGG" id="cre:CHLRE_13g582713v5"/>
<dbReference type="EMBL" id="CM008974">
    <property type="protein sequence ID" value="PNW74033.1"/>
    <property type="molecule type" value="Genomic_DNA"/>
</dbReference>